<keyword evidence="3 8" id="KW-0597">Phosphoprotein</keyword>
<evidence type="ECO:0000256" key="7">
    <source>
        <dbReference type="ARBA" id="ARBA00023163"/>
    </source>
</evidence>
<evidence type="ECO:0000256" key="8">
    <source>
        <dbReference type="PROSITE-ProRule" id="PRU00169"/>
    </source>
</evidence>
<dbReference type="GO" id="GO:0000160">
    <property type="term" value="P:phosphorelay signal transduction system"/>
    <property type="evidence" value="ECO:0007669"/>
    <property type="project" value="UniProtKB-KW"/>
</dbReference>
<dbReference type="InterPro" id="IPR018060">
    <property type="entry name" value="HTH_AraC"/>
</dbReference>
<dbReference type="Proteomes" id="UP000565468">
    <property type="component" value="Unassembled WGS sequence"/>
</dbReference>
<dbReference type="PRINTS" id="PR00032">
    <property type="entry name" value="HTHARAC"/>
</dbReference>
<keyword evidence="2" id="KW-0963">Cytoplasm</keyword>
<dbReference type="InterPro" id="IPR051552">
    <property type="entry name" value="HptR"/>
</dbReference>
<dbReference type="GO" id="GO:0005737">
    <property type="term" value="C:cytoplasm"/>
    <property type="evidence" value="ECO:0007669"/>
    <property type="project" value="UniProtKB-SubCell"/>
</dbReference>
<dbReference type="GO" id="GO:0043565">
    <property type="term" value="F:sequence-specific DNA binding"/>
    <property type="evidence" value="ECO:0007669"/>
    <property type="project" value="InterPro"/>
</dbReference>
<dbReference type="SMART" id="SM00448">
    <property type="entry name" value="REC"/>
    <property type="match status" value="1"/>
</dbReference>
<dbReference type="AlphaFoldDB" id="A0A848MD33"/>
<keyword evidence="5" id="KW-0805">Transcription regulation</keyword>
<dbReference type="PANTHER" id="PTHR42713">
    <property type="entry name" value="HISTIDINE KINASE-RELATED"/>
    <property type="match status" value="1"/>
</dbReference>
<evidence type="ECO:0000256" key="4">
    <source>
        <dbReference type="ARBA" id="ARBA00023012"/>
    </source>
</evidence>
<accession>A0A848MD33</accession>
<keyword evidence="12" id="KW-1185">Reference proteome</keyword>
<dbReference type="InterPro" id="IPR009057">
    <property type="entry name" value="Homeodomain-like_sf"/>
</dbReference>
<evidence type="ECO:0000256" key="1">
    <source>
        <dbReference type="ARBA" id="ARBA00004496"/>
    </source>
</evidence>
<keyword evidence="4" id="KW-0902">Two-component regulatory system</keyword>
<dbReference type="InterPro" id="IPR011006">
    <property type="entry name" value="CheY-like_superfamily"/>
</dbReference>
<keyword evidence="7" id="KW-0804">Transcription</keyword>
<dbReference type="PROSITE" id="PS01124">
    <property type="entry name" value="HTH_ARAC_FAMILY_2"/>
    <property type="match status" value="1"/>
</dbReference>
<reference evidence="11 12" key="1">
    <citation type="submission" date="2020-04" db="EMBL/GenBank/DDBJ databases">
        <title>Paenibacillus algicola sp. nov., a novel marine bacterium producing alginate lyase.</title>
        <authorList>
            <person name="Huang H."/>
        </authorList>
    </citation>
    <scope>NUCLEOTIDE SEQUENCE [LARGE SCALE GENOMIC DNA]</scope>
    <source>
        <strain evidence="11 12">L7-75</strain>
    </source>
</reference>
<comment type="subcellular location">
    <subcellularLocation>
        <location evidence="1">Cytoplasm</location>
    </subcellularLocation>
</comment>
<dbReference type="GO" id="GO:0003700">
    <property type="term" value="F:DNA-binding transcription factor activity"/>
    <property type="evidence" value="ECO:0007669"/>
    <property type="project" value="InterPro"/>
</dbReference>
<dbReference type="Gene3D" id="1.10.10.60">
    <property type="entry name" value="Homeodomain-like"/>
    <property type="match status" value="2"/>
</dbReference>
<feature type="domain" description="HTH araC/xylS-type" evidence="9">
    <location>
        <begin position="372"/>
        <end position="470"/>
    </location>
</feature>
<evidence type="ECO:0000313" key="12">
    <source>
        <dbReference type="Proteomes" id="UP000565468"/>
    </source>
</evidence>
<name>A0A848MD33_PAELE</name>
<dbReference type="PANTHER" id="PTHR42713:SF3">
    <property type="entry name" value="TRANSCRIPTIONAL REGULATORY PROTEIN HPTR"/>
    <property type="match status" value="1"/>
</dbReference>
<feature type="domain" description="Response regulatory" evidence="10">
    <location>
        <begin position="3"/>
        <end position="120"/>
    </location>
</feature>
<dbReference type="RefSeq" id="WP_169506821.1">
    <property type="nucleotide sequence ID" value="NZ_JABBPN010000028.1"/>
</dbReference>
<dbReference type="InterPro" id="IPR020449">
    <property type="entry name" value="Tscrpt_reg_AraC-type_HTH"/>
</dbReference>
<sequence length="474" mass="55302">MIHVLIVDDDKLVRKGLISYMPWESFGMKVVGEAANGERALQFLQENRVDLLMTDLAMPVMSGIELIRIVRKEYPNTAIAVLTLHQDFEYIQEALRLGAIDYIAKVELEKEHFKEVFTRIHSRIAEERQKHKDSRDYRAVETCSGDTSYALLSLQDEPLTSSLLSNFMSLGWRAEGEGSILMWLKDSHGEDFEKDSDLEELPPLPEGINNARWQLIKLRHTAGVFPSDLYQHLRAYRSSALFYDCDGRESCLIERSVSDLLMEHPEPLEQDTDSVKVMLHAYKWVHDDQTFEQLCFRIKELRLPVSKLMQLIYSFTIEWNRLFKAVQTDDVKLPDTFTSWRDAENWLRHFRDMASALSGSLQLNPEVNGSILTAVKIVHDELDCPLFAIDVAKRVNLSRSYFSQCFKEIVGFSFNEYLRKVRIDKAREYLEQTAKPIVWIAKQTGYEDEKYFSRTFREQTGMLPSEYRQRHKMR</sequence>
<proteinExistence type="predicted"/>
<evidence type="ECO:0000256" key="3">
    <source>
        <dbReference type="ARBA" id="ARBA00022553"/>
    </source>
</evidence>
<dbReference type="SMART" id="SM00342">
    <property type="entry name" value="HTH_ARAC"/>
    <property type="match status" value="1"/>
</dbReference>
<evidence type="ECO:0000259" key="9">
    <source>
        <dbReference type="PROSITE" id="PS01124"/>
    </source>
</evidence>
<organism evidence="11 12">
    <name type="scientific">Paenibacillus lemnae</name>
    <dbReference type="NCBI Taxonomy" id="1330551"/>
    <lineage>
        <taxon>Bacteria</taxon>
        <taxon>Bacillati</taxon>
        <taxon>Bacillota</taxon>
        <taxon>Bacilli</taxon>
        <taxon>Bacillales</taxon>
        <taxon>Paenibacillaceae</taxon>
        <taxon>Paenibacillus</taxon>
    </lineage>
</organism>
<dbReference type="EMBL" id="JABBPN010000028">
    <property type="protein sequence ID" value="NMO98050.1"/>
    <property type="molecule type" value="Genomic_DNA"/>
</dbReference>
<evidence type="ECO:0000313" key="11">
    <source>
        <dbReference type="EMBL" id="NMO98050.1"/>
    </source>
</evidence>
<dbReference type="SUPFAM" id="SSF46689">
    <property type="entry name" value="Homeodomain-like"/>
    <property type="match status" value="2"/>
</dbReference>
<gene>
    <name evidence="11" type="ORF">HII30_20060</name>
</gene>
<evidence type="ECO:0000256" key="5">
    <source>
        <dbReference type="ARBA" id="ARBA00023015"/>
    </source>
</evidence>
<dbReference type="SUPFAM" id="SSF52172">
    <property type="entry name" value="CheY-like"/>
    <property type="match status" value="1"/>
</dbReference>
<dbReference type="PROSITE" id="PS50110">
    <property type="entry name" value="RESPONSE_REGULATORY"/>
    <property type="match status" value="1"/>
</dbReference>
<dbReference type="CDD" id="cd17536">
    <property type="entry name" value="REC_YesN-like"/>
    <property type="match status" value="1"/>
</dbReference>
<keyword evidence="6" id="KW-0238">DNA-binding</keyword>
<evidence type="ECO:0000256" key="6">
    <source>
        <dbReference type="ARBA" id="ARBA00023125"/>
    </source>
</evidence>
<evidence type="ECO:0000256" key="2">
    <source>
        <dbReference type="ARBA" id="ARBA00022490"/>
    </source>
</evidence>
<protein>
    <submittedName>
        <fullName evidence="11">Response regulator</fullName>
    </submittedName>
</protein>
<dbReference type="Gene3D" id="3.40.50.2300">
    <property type="match status" value="1"/>
</dbReference>
<feature type="modified residue" description="4-aspartylphosphate" evidence="8">
    <location>
        <position position="55"/>
    </location>
</feature>
<comment type="caution">
    <text evidence="11">The sequence shown here is derived from an EMBL/GenBank/DDBJ whole genome shotgun (WGS) entry which is preliminary data.</text>
</comment>
<dbReference type="Pfam" id="PF12833">
    <property type="entry name" value="HTH_18"/>
    <property type="match status" value="1"/>
</dbReference>
<dbReference type="Pfam" id="PF00072">
    <property type="entry name" value="Response_reg"/>
    <property type="match status" value="1"/>
</dbReference>
<evidence type="ECO:0000259" key="10">
    <source>
        <dbReference type="PROSITE" id="PS50110"/>
    </source>
</evidence>
<dbReference type="InterPro" id="IPR001789">
    <property type="entry name" value="Sig_transdc_resp-reg_receiver"/>
</dbReference>